<evidence type="ECO:0000256" key="2">
    <source>
        <dbReference type="ARBA" id="ARBA00012959"/>
    </source>
</evidence>
<dbReference type="GO" id="GO:0005524">
    <property type="term" value="F:ATP binding"/>
    <property type="evidence" value="ECO:0007669"/>
    <property type="project" value="UniProtKB-KW"/>
</dbReference>
<comment type="similarity">
    <text evidence="1">Belongs to the ATP-dependent AMP-binding enzyme family.</text>
</comment>
<dbReference type="PANTHER" id="PTHR24096:SF149">
    <property type="entry name" value="AMP-BINDING DOMAIN-CONTAINING PROTEIN-RELATED"/>
    <property type="match status" value="1"/>
</dbReference>
<protein>
    <recommendedName>
        <fullName evidence="2">4-coumarate--CoA ligase</fullName>
        <ecNumber evidence="2">6.2.1.12</ecNumber>
    </recommendedName>
</protein>
<feature type="domain" description="AMP-dependent synthetase/ligase" evidence="8">
    <location>
        <begin position="56"/>
        <end position="428"/>
    </location>
</feature>
<reference evidence="10" key="1">
    <citation type="submission" date="2015-03" db="EMBL/GenBank/DDBJ databases">
        <title>A transcriptome of Araucaria cunninghamii, an australian fine timber species.</title>
        <authorList>
            <person name="Jing Yi C.J.Y."/>
            <person name="Yin San L.Y.S."/>
            <person name="Abdul Karim S.S."/>
            <person name="Wan Azmi N.N."/>
            <person name="Hercus R.R."/>
            <person name="Croft L.L."/>
        </authorList>
    </citation>
    <scope>NUCLEOTIDE SEQUENCE</scope>
    <source>
        <strain evidence="10">MI0301</strain>
        <tissue evidence="10">Leaf</tissue>
    </source>
</reference>
<feature type="region of interest" description="Disordered" evidence="7">
    <location>
        <begin position="1"/>
        <end position="26"/>
    </location>
</feature>
<proteinExistence type="inferred from homology"/>
<dbReference type="FunFam" id="3.30.300.30:FF:000007">
    <property type="entry name" value="4-coumarate--CoA ligase 2"/>
    <property type="match status" value="1"/>
</dbReference>
<keyword evidence="3" id="KW-0436">Ligase</keyword>
<dbReference type="Pfam" id="PF00501">
    <property type="entry name" value="AMP-binding"/>
    <property type="match status" value="1"/>
</dbReference>
<evidence type="ECO:0000256" key="6">
    <source>
        <dbReference type="ARBA" id="ARBA00034252"/>
    </source>
</evidence>
<dbReference type="Gene3D" id="3.40.50.12780">
    <property type="entry name" value="N-terminal domain of ligase-like"/>
    <property type="match status" value="1"/>
</dbReference>
<name>A0A0D6R1U2_ARACU</name>
<dbReference type="InterPro" id="IPR020845">
    <property type="entry name" value="AMP-binding_CS"/>
</dbReference>
<keyword evidence="4" id="KW-0547">Nucleotide-binding</keyword>
<sequence>MIQVDSAPMAPLEVKDPSPIPAQDGEKPTMKEFIYRSKLPDIDIADHLPLHAYCFEKLNEFRERTCLIQGSTGKTYTFGDVDLISRKVASGLSKVGVGKGEVVMLLLPNCPEFVFVFLGASIGGAIATTANPFYTPADIAKQVAASGARLIVTQAAYVDKVRHLMKAEAEGEVHLQVITIDGPPEGCGHISMLMEGDENQCPLVDIHPDDTVALPYSSGTTGLPKGVMLSHKGLVSSVAQQVDGANPNLYLTPEDVVLCVLPLFHIYALNSVLLCSLRTGSAILLMHKFEIGSLLELIQRYKVTVAAVVPPIVLAIAKNAIVDNYDLTSVRAVLSGAAPLGKDLQDALNNRLPKAIFGQGYGMTEAGPLLSMCLAFAKEPFPVKPGSCGTVVRNAQMKIVDPETGASLPHNQSGEICIRGPQIMKGYLNDPEATARTIDKDGWLHTGDIGYIDDDEEVFIVDRVKELIKFKGFQVPPAELEAILISHPSLADAAVVPQKDEIAGEVPVAFVVRSNGFDVTEDEIKQFVAKQVVFYKKLHKVYFIHAIPKSPSGKILRKDLRAKLGTLPDPNN</sequence>
<dbReference type="InterPro" id="IPR045851">
    <property type="entry name" value="AMP-bd_C_sf"/>
</dbReference>
<accession>A0A0D6R1U2</accession>
<evidence type="ECO:0000256" key="7">
    <source>
        <dbReference type="SAM" id="MobiDB-lite"/>
    </source>
</evidence>
<evidence type="ECO:0000259" key="8">
    <source>
        <dbReference type="Pfam" id="PF00501"/>
    </source>
</evidence>
<dbReference type="SUPFAM" id="SSF56801">
    <property type="entry name" value="Acetyl-CoA synthetase-like"/>
    <property type="match status" value="1"/>
</dbReference>
<evidence type="ECO:0000256" key="3">
    <source>
        <dbReference type="ARBA" id="ARBA00022598"/>
    </source>
</evidence>
<comment type="catalytic activity">
    <reaction evidence="6">
        <text>(E)-4-coumarate + ATP + CoA = (E)-4-coumaroyl-CoA + AMP + diphosphate</text>
        <dbReference type="Rhea" id="RHEA:19641"/>
        <dbReference type="ChEBI" id="CHEBI:12876"/>
        <dbReference type="ChEBI" id="CHEBI:30616"/>
        <dbReference type="ChEBI" id="CHEBI:33019"/>
        <dbReference type="ChEBI" id="CHEBI:57287"/>
        <dbReference type="ChEBI" id="CHEBI:85008"/>
        <dbReference type="ChEBI" id="CHEBI:456215"/>
        <dbReference type="EC" id="6.2.1.12"/>
    </reaction>
    <physiologicalReaction direction="left-to-right" evidence="6">
        <dbReference type="Rhea" id="RHEA:19642"/>
    </physiologicalReaction>
</comment>
<feature type="domain" description="AMP-binding enzyme C-terminal" evidence="9">
    <location>
        <begin position="479"/>
        <end position="554"/>
    </location>
</feature>
<dbReference type="PROSITE" id="PS00455">
    <property type="entry name" value="AMP_BINDING"/>
    <property type="match status" value="1"/>
</dbReference>
<dbReference type="Gene3D" id="3.30.300.30">
    <property type="match status" value="1"/>
</dbReference>
<dbReference type="InterPro" id="IPR042099">
    <property type="entry name" value="ANL_N_sf"/>
</dbReference>
<dbReference type="InterPro" id="IPR025110">
    <property type="entry name" value="AMP-bd_C"/>
</dbReference>
<keyword evidence="5" id="KW-0067">ATP-binding</keyword>
<evidence type="ECO:0000259" key="9">
    <source>
        <dbReference type="Pfam" id="PF13193"/>
    </source>
</evidence>
<dbReference type="AlphaFoldDB" id="A0A0D6R1U2"/>
<dbReference type="EC" id="6.2.1.12" evidence="2"/>
<evidence type="ECO:0000256" key="1">
    <source>
        <dbReference type="ARBA" id="ARBA00006432"/>
    </source>
</evidence>
<dbReference type="Pfam" id="PF13193">
    <property type="entry name" value="AMP-binding_C"/>
    <property type="match status" value="1"/>
</dbReference>
<dbReference type="EMBL" id="GCKF01031291">
    <property type="protein sequence ID" value="JAG97797.1"/>
    <property type="molecule type" value="Transcribed_RNA"/>
</dbReference>
<dbReference type="InterPro" id="IPR000873">
    <property type="entry name" value="AMP-dep_synth/lig_dom"/>
</dbReference>
<dbReference type="GO" id="GO:0016207">
    <property type="term" value="F:4-coumarate-CoA ligase activity"/>
    <property type="evidence" value="ECO:0007669"/>
    <property type="project" value="UniProtKB-EC"/>
</dbReference>
<evidence type="ECO:0000256" key="5">
    <source>
        <dbReference type="ARBA" id="ARBA00022840"/>
    </source>
</evidence>
<dbReference type="PANTHER" id="PTHR24096">
    <property type="entry name" value="LONG-CHAIN-FATTY-ACID--COA LIGASE"/>
    <property type="match status" value="1"/>
</dbReference>
<dbReference type="CDD" id="cd05904">
    <property type="entry name" value="4CL"/>
    <property type="match status" value="1"/>
</dbReference>
<organism evidence="10">
    <name type="scientific">Araucaria cunninghamii</name>
    <name type="common">Hoop pine</name>
    <name type="synonym">Moreton Bay pine</name>
    <dbReference type="NCBI Taxonomy" id="56994"/>
    <lineage>
        <taxon>Eukaryota</taxon>
        <taxon>Viridiplantae</taxon>
        <taxon>Streptophyta</taxon>
        <taxon>Embryophyta</taxon>
        <taxon>Tracheophyta</taxon>
        <taxon>Spermatophyta</taxon>
        <taxon>Pinopsida</taxon>
        <taxon>Pinidae</taxon>
        <taxon>Conifers II</taxon>
        <taxon>Araucariales</taxon>
        <taxon>Araucariaceae</taxon>
        <taxon>Araucaria</taxon>
    </lineage>
</organism>
<evidence type="ECO:0000256" key="4">
    <source>
        <dbReference type="ARBA" id="ARBA00022741"/>
    </source>
</evidence>
<evidence type="ECO:0000313" key="10">
    <source>
        <dbReference type="EMBL" id="JAG97797.1"/>
    </source>
</evidence>
<dbReference type="FunFam" id="3.40.50.12780:FF:000003">
    <property type="entry name" value="Long-chain-fatty-acid--CoA ligase FadD"/>
    <property type="match status" value="1"/>
</dbReference>